<dbReference type="Pfam" id="PF13456">
    <property type="entry name" value="RVT_3"/>
    <property type="match status" value="1"/>
</dbReference>
<dbReference type="GO" id="GO:0004523">
    <property type="term" value="F:RNA-DNA hybrid ribonuclease activity"/>
    <property type="evidence" value="ECO:0007669"/>
    <property type="project" value="InterPro"/>
</dbReference>
<evidence type="ECO:0000313" key="3">
    <source>
        <dbReference type="EMBL" id="KAK9996808.1"/>
    </source>
</evidence>
<keyword evidence="4" id="KW-1185">Reference proteome</keyword>
<accession>A0AAW2CGG7</accession>
<dbReference type="GO" id="GO:0003676">
    <property type="term" value="F:nucleic acid binding"/>
    <property type="evidence" value="ECO:0007669"/>
    <property type="project" value="InterPro"/>
</dbReference>
<gene>
    <name evidence="3" type="ORF">SO802_021494</name>
</gene>
<evidence type="ECO:0000259" key="1">
    <source>
        <dbReference type="Pfam" id="PF13456"/>
    </source>
</evidence>
<protein>
    <recommendedName>
        <fullName evidence="5">Reverse transcriptase zinc-binding domain-containing protein</fullName>
    </recommendedName>
</protein>
<dbReference type="InterPro" id="IPR002156">
    <property type="entry name" value="RNaseH_domain"/>
</dbReference>
<dbReference type="InterPro" id="IPR026960">
    <property type="entry name" value="RVT-Znf"/>
</dbReference>
<name>A0AAW2CGG7_9ROSI</name>
<dbReference type="Pfam" id="PF13966">
    <property type="entry name" value="zf-RVT"/>
    <property type="match status" value="1"/>
</dbReference>
<reference evidence="3 4" key="1">
    <citation type="submission" date="2024-01" db="EMBL/GenBank/DDBJ databases">
        <title>A telomere-to-telomere, gap-free genome of sweet tea (Lithocarpus litseifolius).</title>
        <authorList>
            <person name="Zhou J."/>
        </authorList>
    </citation>
    <scope>NUCLEOTIDE SEQUENCE [LARGE SCALE GENOMIC DNA]</scope>
    <source>
        <strain evidence="3">Zhou-2022a</strain>
        <tissue evidence="3">Leaf</tissue>
    </source>
</reference>
<dbReference type="AlphaFoldDB" id="A0AAW2CGG7"/>
<sequence length="243" mass="27768">MVVEKGMMWRIGDGNRIRVFYDNWILGVFPLKAIARTQELIDDCVISSLIDTDTGEWNEQMIDHLISPFLAQRIKAIPLCKTRQEDCILWPRSRDENYIVKTGYQLLGEIENRDVASSSSQATQRQFWNSMWKLDVPNKIKKFCWRACTKSLPIAKNLYRKRVLDSPLCSSCVFSNSDEAGLGVVVRNKKGEVMVSLAEKLILPYGGVEVIEAMAARRAIHLAVELGFRKCIFEGIQKLCLKH</sequence>
<comment type="caution">
    <text evidence="3">The sequence shown here is derived from an EMBL/GenBank/DDBJ whole genome shotgun (WGS) entry which is preliminary data.</text>
</comment>
<dbReference type="EMBL" id="JAZDWU010000007">
    <property type="protein sequence ID" value="KAK9996808.1"/>
    <property type="molecule type" value="Genomic_DNA"/>
</dbReference>
<feature type="domain" description="RNase H type-1" evidence="1">
    <location>
        <begin position="175"/>
        <end position="235"/>
    </location>
</feature>
<dbReference type="Proteomes" id="UP001459277">
    <property type="component" value="Unassembled WGS sequence"/>
</dbReference>
<feature type="domain" description="Reverse transcriptase zinc-binding" evidence="2">
    <location>
        <begin position="121"/>
        <end position="173"/>
    </location>
</feature>
<evidence type="ECO:0008006" key="5">
    <source>
        <dbReference type="Google" id="ProtNLM"/>
    </source>
</evidence>
<organism evidence="3 4">
    <name type="scientific">Lithocarpus litseifolius</name>
    <dbReference type="NCBI Taxonomy" id="425828"/>
    <lineage>
        <taxon>Eukaryota</taxon>
        <taxon>Viridiplantae</taxon>
        <taxon>Streptophyta</taxon>
        <taxon>Embryophyta</taxon>
        <taxon>Tracheophyta</taxon>
        <taxon>Spermatophyta</taxon>
        <taxon>Magnoliopsida</taxon>
        <taxon>eudicotyledons</taxon>
        <taxon>Gunneridae</taxon>
        <taxon>Pentapetalae</taxon>
        <taxon>rosids</taxon>
        <taxon>fabids</taxon>
        <taxon>Fagales</taxon>
        <taxon>Fagaceae</taxon>
        <taxon>Lithocarpus</taxon>
    </lineage>
</organism>
<evidence type="ECO:0000259" key="2">
    <source>
        <dbReference type="Pfam" id="PF13966"/>
    </source>
</evidence>
<evidence type="ECO:0000313" key="4">
    <source>
        <dbReference type="Proteomes" id="UP001459277"/>
    </source>
</evidence>
<proteinExistence type="predicted"/>